<proteinExistence type="predicted"/>
<feature type="transmembrane region" description="Helical" evidence="1">
    <location>
        <begin position="110"/>
        <end position="128"/>
    </location>
</feature>
<keyword evidence="3" id="KW-1185">Reference proteome</keyword>
<dbReference type="EMBL" id="FOKY01000016">
    <property type="protein sequence ID" value="SFB89002.1"/>
    <property type="molecule type" value="Genomic_DNA"/>
</dbReference>
<evidence type="ECO:0000313" key="2">
    <source>
        <dbReference type="EMBL" id="SFB89002.1"/>
    </source>
</evidence>
<dbReference type="AlphaFoldDB" id="A0A1I1EQR6"/>
<keyword evidence="1" id="KW-0472">Membrane</keyword>
<dbReference type="Proteomes" id="UP000240042">
    <property type="component" value="Unassembled WGS sequence"/>
</dbReference>
<dbReference type="RefSeq" id="WP_092319659.1">
    <property type="nucleotide sequence ID" value="NZ_FOKY01000016.1"/>
</dbReference>
<keyword evidence="1" id="KW-0812">Transmembrane</keyword>
<feature type="transmembrane region" description="Helical" evidence="1">
    <location>
        <begin position="81"/>
        <end position="103"/>
    </location>
</feature>
<feature type="transmembrane region" description="Helical" evidence="1">
    <location>
        <begin position="32"/>
        <end position="52"/>
    </location>
</feature>
<name>A0A1I1EQR6_BREAD</name>
<evidence type="ECO:0000313" key="3">
    <source>
        <dbReference type="Proteomes" id="UP000240042"/>
    </source>
</evidence>
<evidence type="ECO:0000256" key="1">
    <source>
        <dbReference type="SAM" id="Phobius"/>
    </source>
</evidence>
<gene>
    <name evidence="2" type="ORF">SAMN02745150_01201</name>
</gene>
<sequence>MAEILYFLIPQHLKYISTPEQEWELAQWLANFRFFLAYFHLLGLILLFLIFYNRLGKKYAWALGIVFVFHPGILFTASNLYYFTLGHLFFISYVVYAYPILWAHYTYKNLLLYILGFTVISVIFSFFGSLYYLLYTWAPAIALMFLMDMCQIINKSDGHINMFLKYYLDHF</sequence>
<organism evidence="2 3">
    <name type="scientific">Brevinema andersonii</name>
    <dbReference type="NCBI Taxonomy" id="34097"/>
    <lineage>
        <taxon>Bacteria</taxon>
        <taxon>Pseudomonadati</taxon>
        <taxon>Spirochaetota</taxon>
        <taxon>Spirochaetia</taxon>
        <taxon>Brevinematales</taxon>
        <taxon>Brevinemataceae</taxon>
        <taxon>Brevinema</taxon>
    </lineage>
</organism>
<keyword evidence="1" id="KW-1133">Transmembrane helix</keyword>
<protein>
    <submittedName>
        <fullName evidence="2">Uncharacterized protein</fullName>
    </submittedName>
</protein>
<accession>A0A1I1EQR6</accession>
<reference evidence="3" key="1">
    <citation type="submission" date="2016-10" db="EMBL/GenBank/DDBJ databases">
        <authorList>
            <person name="Varghese N."/>
            <person name="Submissions S."/>
        </authorList>
    </citation>
    <scope>NUCLEOTIDE SEQUENCE [LARGE SCALE GENOMIC DNA]</scope>
    <source>
        <strain evidence="3">ATCC 43811</strain>
    </source>
</reference>
<feature type="transmembrane region" description="Helical" evidence="1">
    <location>
        <begin position="59"/>
        <end position="75"/>
    </location>
</feature>